<dbReference type="Proteomes" id="UP000325004">
    <property type="component" value="Chromosome"/>
</dbReference>
<protein>
    <submittedName>
        <fullName evidence="1">Uncharacterized protein</fullName>
    </submittedName>
</protein>
<sequence length="833" mass="95493">MNNRKLLPLLTICMLQTSFARKEQPTDYSKLSTCPGLINNESNCLRSWLHGMDSDAIKNFLIKDEIEFDGINSLESRSTGYVAYRLKCNRNGKAFDEVFSYDYTKNELHHFGNNFNVNTDLADVQDDDIHHVAKVDLTTDHLVRDLLSDKNKLSDDQRSYYKDADKFFHILKSYKLQIALLKDNKLKSSLDDTHNVDTMKRICLEVNSRHSMNDSIISIISFAQLQHNCANLNILIRPERNPEILGIVGEYQVKWLNELQDGSISATQFVNHYIFDKRNNPVPIESSVHAMWLVKTIIEKSSCGFTNPSQNVIDAITMIINNISDDEASILNDDNFDTLYSEFMLGQFNQFQQPERRVLSYRNDRINLQFDNLASDYLRYMMPLWFPTLESFTKENMLKHDDLKSIMSANMYLADPDKLELINDTIHHITRRYSILSSDINNISEIYALLNGAEFSDGNPFVMQNKYIFPMASGVVNAHLDKGLISNYKDINGGDLQLSIKHVADIFMSEESNEIGKQEIRSEVTKFAIAFAPDIMQLFKGLYNEDMNITPYEDGNANKNDYNIVINTLSGYANGIDSVFKLRALKNNSVVFEDIAHNDDNRQKRREILSQIFKYGFSNSNDDVVYDSSGNKQSDTVLKIDHMFSQSFTSNDNDINIAKALTKKQAIDLAVAIMRNKDTSDLEANNLDNIYDKVLTKLFSKIAIEPNMNTALFLKQYDSELFCYMKKQIAEFGENNHPAYLHLLTFVTNTIMDYENININNNSLKYEAGCMVRKYMSYIAQNENVLRLLISTQSQFLRFMHIYLIMSPFPGSEHALSILEIGNGGGDPEEIPM</sequence>
<dbReference type="EMBL" id="CP043316">
    <property type="protein sequence ID" value="QEK38566.1"/>
    <property type="molecule type" value="Genomic_DNA"/>
</dbReference>
<evidence type="ECO:0000313" key="2">
    <source>
        <dbReference type="Proteomes" id="UP000325004"/>
    </source>
</evidence>
<keyword evidence="2" id="KW-1185">Reference proteome</keyword>
<evidence type="ECO:0000313" key="1">
    <source>
        <dbReference type="EMBL" id="QEK38566.1"/>
    </source>
</evidence>
<gene>
    <name evidence="1" type="ORF">FZC34_01415</name>
</gene>
<dbReference type="RefSeq" id="WP_148971687.1">
    <property type="nucleotide sequence ID" value="NZ_CP043316.1"/>
</dbReference>
<dbReference type="AlphaFoldDB" id="A0A5C0UEP5"/>
<proteinExistence type="predicted"/>
<reference evidence="1 2" key="1">
    <citation type="submission" date="2019-08" db="EMBL/GenBank/DDBJ databases">
        <title>Highly reduced genomes of protist endosymbionts show evolutionary convergence.</title>
        <authorList>
            <person name="George E."/>
            <person name="Husnik F."/>
            <person name="Tashyreva D."/>
            <person name="Prokopchuk G."/>
            <person name="Horak A."/>
            <person name="Kwong W.K."/>
            <person name="Lukes J."/>
            <person name="Keeling P.J."/>
        </authorList>
    </citation>
    <scope>NUCLEOTIDE SEQUENCE [LARGE SCALE GENOMIC DNA]</scope>
    <source>
        <strain evidence="1">1604LC</strain>
    </source>
</reference>
<accession>A0A5C0UEP5</accession>
<name>A0A5C0UEP5_9PROT</name>
<organism evidence="1 2">
    <name type="scientific">Candidatus Cytomitobacter primus</name>
    <dbReference type="NCBI Taxonomy" id="2066024"/>
    <lineage>
        <taxon>Bacteria</taxon>
        <taxon>Pseudomonadati</taxon>
        <taxon>Pseudomonadota</taxon>
        <taxon>Alphaproteobacteria</taxon>
        <taxon>Holosporales</taxon>
        <taxon>Holosporaceae</taxon>
        <taxon>Candidatus Cytomitobacter</taxon>
    </lineage>
</organism>
<dbReference type="KEGG" id="cpri:FZC34_01415"/>